<organism evidence="2 3">
    <name type="scientific">Sphingomonas populi</name>
    <dbReference type="NCBI Taxonomy" id="2484750"/>
    <lineage>
        <taxon>Bacteria</taxon>
        <taxon>Pseudomonadati</taxon>
        <taxon>Pseudomonadota</taxon>
        <taxon>Alphaproteobacteria</taxon>
        <taxon>Sphingomonadales</taxon>
        <taxon>Sphingomonadaceae</taxon>
        <taxon>Sphingomonas</taxon>
    </lineage>
</organism>
<reference evidence="2 3" key="1">
    <citation type="submission" date="2019-02" db="EMBL/GenBank/DDBJ databases">
        <authorList>
            <person name="Li Y."/>
        </authorList>
    </citation>
    <scope>NUCLEOTIDE SEQUENCE [LARGE SCALE GENOMIC DNA]</scope>
    <source>
        <strain evidence="2 3">3-7</strain>
    </source>
</reference>
<feature type="signal peptide" evidence="1">
    <location>
        <begin position="1"/>
        <end position="19"/>
    </location>
</feature>
<dbReference type="EMBL" id="SGIS01000031">
    <property type="protein sequence ID" value="RZF63140.1"/>
    <property type="molecule type" value="Genomic_DNA"/>
</dbReference>
<name>A0A4Q6XSB8_9SPHN</name>
<keyword evidence="3" id="KW-1185">Reference proteome</keyword>
<dbReference type="RefSeq" id="WP_130159429.1">
    <property type="nucleotide sequence ID" value="NZ_SGIS01000031.1"/>
</dbReference>
<evidence type="ECO:0000313" key="3">
    <source>
        <dbReference type="Proteomes" id="UP000292085"/>
    </source>
</evidence>
<dbReference type="OrthoDB" id="7204730at2"/>
<sequence length="272" mass="28940">MRLVLSIAAFLTASTSAVAATPPKLTDAERAAVALAERRGALLYSYDQAAWHGTDDLLGKIDRAKLTSGGWIVDGPADAPELVFFDTSAAQPRAIYIADFKDGKIVSSRVIKPDDAAPISPIRQRMIAALAVARLSFAQQQVKLCSKERPNTVVLPPDTPDGPILVYLLTPQPDMGTFPMGGHYRVEVSSAGKAGPVHAFANTCINASMQDVKGKAPASLFVTHLLDPTPTEVHVFTSLAAHLPVLVATISNRYLWTVTGPHVVASTVLPNK</sequence>
<keyword evidence="1" id="KW-0732">Signal</keyword>
<protein>
    <submittedName>
        <fullName evidence="2">Uncharacterized protein</fullName>
    </submittedName>
</protein>
<proteinExistence type="predicted"/>
<feature type="chain" id="PRO_5020920681" evidence="1">
    <location>
        <begin position="20"/>
        <end position="272"/>
    </location>
</feature>
<accession>A0A4Q6XSB8</accession>
<evidence type="ECO:0000256" key="1">
    <source>
        <dbReference type="SAM" id="SignalP"/>
    </source>
</evidence>
<gene>
    <name evidence="2" type="ORF">EWE75_17645</name>
</gene>
<dbReference type="AlphaFoldDB" id="A0A4Q6XSB8"/>
<evidence type="ECO:0000313" key="2">
    <source>
        <dbReference type="EMBL" id="RZF63140.1"/>
    </source>
</evidence>
<comment type="caution">
    <text evidence="2">The sequence shown here is derived from an EMBL/GenBank/DDBJ whole genome shotgun (WGS) entry which is preliminary data.</text>
</comment>
<dbReference type="Proteomes" id="UP000292085">
    <property type="component" value="Unassembled WGS sequence"/>
</dbReference>